<comment type="caution">
    <text evidence="1">The sequence shown here is derived from an EMBL/GenBank/DDBJ whole genome shotgun (WGS) entry which is preliminary data.</text>
</comment>
<gene>
    <name evidence="1" type="ORF">ACFSDX_00345</name>
</gene>
<dbReference type="PANTHER" id="PTHR31299:SF0">
    <property type="entry name" value="ESTERASE, PUTATIVE (AFU_ORTHOLOGUE AFUA_1G05850)-RELATED"/>
    <property type="match status" value="1"/>
</dbReference>
<proteinExistence type="predicted"/>
<reference evidence="2" key="1">
    <citation type="journal article" date="2019" name="Int. J. Syst. Evol. Microbiol.">
        <title>The Global Catalogue of Microorganisms (GCM) 10K type strain sequencing project: providing services to taxonomists for standard genome sequencing and annotation.</title>
        <authorList>
            <consortium name="The Broad Institute Genomics Platform"/>
            <consortium name="The Broad Institute Genome Sequencing Center for Infectious Disease"/>
            <person name="Wu L."/>
            <person name="Ma J."/>
        </authorList>
    </citation>
    <scope>NUCLEOTIDE SEQUENCE [LARGE SCALE GENOMIC DNA]</scope>
    <source>
        <strain evidence="2">CGMCC 1.15795</strain>
    </source>
</reference>
<sequence length="806" mass="86980">MRPGPEAHKRPSQRPLMRGGLVLLLVLAGLAAQAQAYLNLGLEPRANRGQPLALWGLTVPPNGRAAFDSVVFRQGRSSLRLELPATEAAPRAAYLFTGLVPLDSTRGQLVTVSVWVRTRGWRGTIRLSANNTATTIAGLTTQTAAALDSLPNADWHRLALQVPVRAVAFSFGLSVQLRGSGRVWLDDMQLSVRGRPLPELPVPATAALLRPAEEVLTTNWDFERRLPYLTQPDPAATTATLDSAKAQHGRRYLRLMRPNAPSGPAPAAYLGALRLAPRQGGQRLRVLGYWRRPGGPAGGGPPPSFAYRLLSYRASPQGGAWLPDTLGTAANLPAPGPQWTSFAFDVPMQGFFSASTDPAALGACALSVVLPSPGALELDNLTFTLDGKPYAPTGPPGPPPPTAAEQAWLRTALRPLRLATPATAGPDLAALGSILRSARLVGLGEVTHGSQEVFSLNARLSHYLIEQKGFSGLLLEASPAGCAALGDYLRTGQGDPARLLAALEGWHTPAMLDLVRGLRAYQQAHPGPPLLLAGIEVRQPEQALAYLGQLVEAKDDFAQSRLRQLTQLLADYRQPATAELDLRFGPDQPRDSLLAPLRRLLAELGTDFDTRSKLGPPTNLQLLARQRYYLRLVEQGATWRRLDPSAAENYRQACLAENAHYLSQQAGGKLLLWANNRSVAKFLTPDERPMGEWLRATLGAGYLALGVVLGQGRFAAQSPAGQWAPATLAAVRPGAYEAWLRSGPPAFWLGLSKLELTEDNAWLFQSQLLHDLSYADAHNQYMLHSLRAEFDAVLFVRDSTPAPLLP</sequence>
<dbReference type="Gene3D" id="3.30.1870.10">
    <property type="entry name" value="EreA-like, domain 2"/>
    <property type="match status" value="1"/>
</dbReference>
<evidence type="ECO:0000313" key="2">
    <source>
        <dbReference type="Proteomes" id="UP001597197"/>
    </source>
</evidence>
<dbReference type="Gene3D" id="1.20.1440.30">
    <property type="entry name" value="Biosynthetic Protein domain"/>
    <property type="match status" value="1"/>
</dbReference>
<dbReference type="Proteomes" id="UP001597197">
    <property type="component" value="Unassembled WGS sequence"/>
</dbReference>
<dbReference type="EMBL" id="JBHUFD010000001">
    <property type="protein sequence ID" value="MFD1870855.1"/>
    <property type="molecule type" value="Genomic_DNA"/>
</dbReference>
<organism evidence="1 2">
    <name type="scientific">Hymenobacter bucti</name>
    <dbReference type="NCBI Taxonomy" id="1844114"/>
    <lineage>
        <taxon>Bacteria</taxon>
        <taxon>Pseudomonadati</taxon>
        <taxon>Bacteroidota</taxon>
        <taxon>Cytophagia</taxon>
        <taxon>Cytophagales</taxon>
        <taxon>Hymenobacteraceae</taxon>
        <taxon>Hymenobacter</taxon>
    </lineage>
</organism>
<dbReference type="InterPro" id="IPR052036">
    <property type="entry name" value="Hydrolase/PRTase-associated"/>
</dbReference>
<evidence type="ECO:0000313" key="1">
    <source>
        <dbReference type="EMBL" id="MFD1870855.1"/>
    </source>
</evidence>
<dbReference type="RefSeq" id="WP_382310982.1">
    <property type="nucleotide sequence ID" value="NZ_JBHUFD010000001.1"/>
</dbReference>
<protein>
    <submittedName>
        <fullName evidence="1">Erythromycin esterase family protein</fullName>
    </submittedName>
</protein>
<keyword evidence="2" id="KW-1185">Reference proteome</keyword>
<dbReference type="PANTHER" id="PTHR31299">
    <property type="entry name" value="ESTERASE, PUTATIVE (AFU_ORTHOLOGUE AFUA_1G05850)-RELATED"/>
    <property type="match status" value="1"/>
</dbReference>
<dbReference type="Pfam" id="PF05139">
    <property type="entry name" value="Erythro_esteras"/>
    <property type="match status" value="1"/>
</dbReference>
<dbReference type="Gene3D" id="2.60.120.260">
    <property type="entry name" value="Galactose-binding domain-like"/>
    <property type="match status" value="1"/>
</dbReference>
<dbReference type="Gene3D" id="3.40.1660.10">
    <property type="entry name" value="EreA-like (biosynthetic domain)"/>
    <property type="match status" value="1"/>
</dbReference>
<dbReference type="CDD" id="cd14728">
    <property type="entry name" value="Ere-like"/>
    <property type="match status" value="1"/>
</dbReference>
<dbReference type="SUPFAM" id="SSF159501">
    <property type="entry name" value="EreA/ChaN-like"/>
    <property type="match status" value="1"/>
</dbReference>
<dbReference type="InterPro" id="IPR007815">
    <property type="entry name" value="Emycin_Estase"/>
</dbReference>
<accession>A0ABW4QNA9</accession>
<name>A0ABW4QNA9_9BACT</name>